<feature type="compositionally biased region" description="Acidic residues" evidence="1">
    <location>
        <begin position="55"/>
        <end position="74"/>
    </location>
</feature>
<evidence type="ECO:0000313" key="3">
    <source>
        <dbReference type="Proteomes" id="UP001603857"/>
    </source>
</evidence>
<name>A0ABD1MBM1_9FABA</name>
<reference evidence="2 3" key="1">
    <citation type="submission" date="2024-08" db="EMBL/GenBank/DDBJ databases">
        <title>Insights into the chromosomal genome structure of Flemingia macrophylla.</title>
        <authorList>
            <person name="Ding Y."/>
            <person name="Zhao Y."/>
            <person name="Bi W."/>
            <person name="Wu M."/>
            <person name="Zhao G."/>
            <person name="Gong Y."/>
            <person name="Li W."/>
            <person name="Zhang P."/>
        </authorList>
    </citation>
    <scope>NUCLEOTIDE SEQUENCE [LARGE SCALE GENOMIC DNA]</scope>
    <source>
        <strain evidence="2">DYQJB</strain>
        <tissue evidence="2">Leaf</tissue>
    </source>
</reference>
<sequence length="189" mass="21486">MLEEEKPPKPGGFCFDSLKYLDKEENERPKSDEEEEEEDDDPGSRGVAGHSSTWIEEEENERPKNDEEEEEDDDPGRGAVKHISSNIPAAPHYDTSHGDTSHNLLVGQNPSPVRTLCKYPFLRCPTTCRITDCPYKPPQDFSACFVLTRILFEKLPRKPPIPEHSPHQARLIMEFLCDGLPKSRCILLV</sequence>
<organism evidence="2 3">
    <name type="scientific">Flemingia macrophylla</name>
    <dbReference type="NCBI Taxonomy" id="520843"/>
    <lineage>
        <taxon>Eukaryota</taxon>
        <taxon>Viridiplantae</taxon>
        <taxon>Streptophyta</taxon>
        <taxon>Embryophyta</taxon>
        <taxon>Tracheophyta</taxon>
        <taxon>Spermatophyta</taxon>
        <taxon>Magnoliopsida</taxon>
        <taxon>eudicotyledons</taxon>
        <taxon>Gunneridae</taxon>
        <taxon>Pentapetalae</taxon>
        <taxon>rosids</taxon>
        <taxon>fabids</taxon>
        <taxon>Fabales</taxon>
        <taxon>Fabaceae</taxon>
        <taxon>Papilionoideae</taxon>
        <taxon>50 kb inversion clade</taxon>
        <taxon>NPAAA clade</taxon>
        <taxon>indigoferoid/millettioid clade</taxon>
        <taxon>Phaseoleae</taxon>
        <taxon>Flemingia</taxon>
    </lineage>
</organism>
<gene>
    <name evidence="2" type="ORF">Fmac_014406</name>
</gene>
<dbReference type="Proteomes" id="UP001603857">
    <property type="component" value="Unassembled WGS sequence"/>
</dbReference>
<proteinExistence type="predicted"/>
<feature type="region of interest" description="Disordered" evidence="1">
    <location>
        <begin position="1"/>
        <end position="103"/>
    </location>
</feature>
<evidence type="ECO:0000313" key="2">
    <source>
        <dbReference type="EMBL" id="KAL2333193.1"/>
    </source>
</evidence>
<feature type="compositionally biased region" description="Basic and acidic residues" evidence="1">
    <location>
        <begin position="19"/>
        <end position="31"/>
    </location>
</feature>
<dbReference type="AlphaFoldDB" id="A0ABD1MBM1"/>
<evidence type="ECO:0000256" key="1">
    <source>
        <dbReference type="SAM" id="MobiDB-lite"/>
    </source>
</evidence>
<feature type="compositionally biased region" description="Acidic residues" evidence="1">
    <location>
        <begin position="32"/>
        <end position="41"/>
    </location>
</feature>
<keyword evidence="3" id="KW-1185">Reference proteome</keyword>
<comment type="caution">
    <text evidence="2">The sequence shown here is derived from an EMBL/GenBank/DDBJ whole genome shotgun (WGS) entry which is preliminary data.</text>
</comment>
<accession>A0ABD1MBM1</accession>
<dbReference type="EMBL" id="JBGMDY010000005">
    <property type="protein sequence ID" value="KAL2333193.1"/>
    <property type="molecule type" value="Genomic_DNA"/>
</dbReference>
<protein>
    <submittedName>
        <fullName evidence="2">Uncharacterized protein</fullName>
    </submittedName>
</protein>